<dbReference type="EMBL" id="QZEZ01000002">
    <property type="protein sequence ID" value="RJK96849.1"/>
    <property type="molecule type" value="Genomic_DNA"/>
</dbReference>
<accession>A0A3A3Z2D9</accession>
<gene>
    <name evidence="1" type="ORF">D5H78_06190</name>
</gene>
<keyword evidence="2" id="KW-1185">Reference proteome</keyword>
<reference evidence="1 2" key="1">
    <citation type="submission" date="2018-09" db="EMBL/GenBank/DDBJ databases">
        <title>YIM 75000 draft genome.</title>
        <authorList>
            <person name="Tang S."/>
            <person name="Feng Y."/>
        </authorList>
    </citation>
    <scope>NUCLEOTIDE SEQUENCE [LARGE SCALE GENOMIC DNA]</scope>
    <source>
        <strain evidence="1 2">YIM 75000</strain>
    </source>
</reference>
<proteinExistence type="predicted"/>
<dbReference type="Proteomes" id="UP000265614">
    <property type="component" value="Unassembled WGS sequence"/>
</dbReference>
<dbReference type="Gene3D" id="3.30.70.2970">
    <property type="entry name" value="Protein of unknown function (DUF541), domain 2"/>
    <property type="match status" value="1"/>
</dbReference>
<evidence type="ECO:0000313" key="2">
    <source>
        <dbReference type="Proteomes" id="UP000265614"/>
    </source>
</evidence>
<dbReference type="RefSeq" id="WP_119949565.1">
    <property type="nucleotide sequence ID" value="NZ_QZEZ01000002.1"/>
</dbReference>
<dbReference type="Gene3D" id="3.30.110.170">
    <property type="entry name" value="Protein of unknown function (DUF541), domain 1"/>
    <property type="match status" value="1"/>
</dbReference>
<dbReference type="Pfam" id="PF04402">
    <property type="entry name" value="SIMPL"/>
    <property type="match status" value="1"/>
</dbReference>
<dbReference type="PANTHER" id="PTHR34387:SF1">
    <property type="entry name" value="PERIPLASMIC IMMUNOGENIC PROTEIN"/>
    <property type="match status" value="1"/>
</dbReference>
<protein>
    <submittedName>
        <fullName evidence="1">DUF541 domain-containing protein</fullName>
    </submittedName>
</protein>
<dbReference type="GO" id="GO:0006974">
    <property type="term" value="P:DNA damage response"/>
    <property type="evidence" value="ECO:0007669"/>
    <property type="project" value="TreeGrafter"/>
</dbReference>
<dbReference type="InterPro" id="IPR052022">
    <property type="entry name" value="26kDa_periplasmic_antigen"/>
</dbReference>
<name>A0A3A3Z2D9_9ACTN</name>
<comment type="caution">
    <text evidence="1">The sequence shown here is derived from an EMBL/GenBank/DDBJ whole genome shotgun (WGS) entry which is preliminary data.</text>
</comment>
<evidence type="ECO:0000313" key="1">
    <source>
        <dbReference type="EMBL" id="RJK96849.1"/>
    </source>
</evidence>
<dbReference type="PANTHER" id="PTHR34387">
    <property type="entry name" value="SLR1258 PROTEIN"/>
    <property type="match status" value="1"/>
</dbReference>
<organism evidence="1 2">
    <name type="scientific">Vallicoccus soli</name>
    <dbReference type="NCBI Taxonomy" id="2339232"/>
    <lineage>
        <taxon>Bacteria</taxon>
        <taxon>Bacillati</taxon>
        <taxon>Actinomycetota</taxon>
        <taxon>Actinomycetes</taxon>
        <taxon>Motilibacterales</taxon>
        <taxon>Vallicoccaceae</taxon>
        <taxon>Vallicoccus</taxon>
    </lineage>
</organism>
<sequence>MSLQDGVVVTGTGSASAPTDVVRAALGAESRGAGVAAALGEVVRAVEAMRAALAAAGVADADLSVESTSVNHEPWEEAARPYVARAGLSATLRDPAGAGALVSAVVDAGGDAARLHGLERALDRPEALLPRAREAAVADARARAEQLAGLVGRDLGRVLAVAEHAGGGPRPYGVATLERGAAAAGPGPLPYEPGSASVTVVLQVRWELV</sequence>
<dbReference type="AlphaFoldDB" id="A0A3A3Z2D9"/>
<dbReference type="InterPro" id="IPR007497">
    <property type="entry name" value="SIMPL/DUF541"/>
</dbReference>